<dbReference type="InterPro" id="IPR011486">
    <property type="entry name" value="BBP2"/>
</dbReference>
<dbReference type="Proteomes" id="UP001500507">
    <property type="component" value="Unassembled WGS sequence"/>
</dbReference>
<evidence type="ECO:0000313" key="2">
    <source>
        <dbReference type="Proteomes" id="UP001500507"/>
    </source>
</evidence>
<reference evidence="1 2" key="1">
    <citation type="journal article" date="2019" name="Int. J. Syst. Evol. Microbiol.">
        <title>The Global Catalogue of Microorganisms (GCM) 10K type strain sequencing project: providing services to taxonomists for standard genome sequencing and annotation.</title>
        <authorList>
            <consortium name="The Broad Institute Genomics Platform"/>
            <consortium name="The Broad Institute Genome Sequencing Center for Infectious Disease"/>
            <person name="Wu L."/>
            <person name="Ma J."/>
        </authorList>
    </citation>
    <scope>NUCLEOTIDE SEQUENCE [LARGE SCALE GENOMIC DNA]</scope>
    <source>
        <strain evidence="1 2">JCM 16082</strain>
    </source>
</reference>
<protein>
    <submittedName>
        <fullName evidence="1">Porin</fullName>
    </submittedName>
</protein>
<dbReference type="Pfam" id="PF07642">
    <property type="entry name" value="BBP2"/>
    <property type="match status" value="1"/>
</dbReference>
<name>A0ABN1MJH2_9FLAO</name>
<dbReference type="RefSeq" id="WP_343768251.1">
    <property type="nucleotide sequence ID" value="NZ_BAAAFG010000016.1"/>
</dbReference>
<dbReference type="SUPFAM" id="SSF56935">
    <property type="entry name" value="Porins"/>
    <property type="match status" value="1"/>
</dbReference>
<sequence length="355" mass="40443">MSIFGQKDASVQHKLSLSAYVDTYFAGYDNDLNQQEFQPFITVGARDNTFGVNVAQVGLNYMHEKIRGNFILHYGDIPQATWSDEFNAIQEANVGVKIIDGLWLDAGFFATHIGTESFLPKNNLLSHTMYLTFNEPFYQAGAKLSYDTLENWYIELWALNGYNNFVDNNDAKSLGTLINYTISKNTSITYTNLYGRESEDSSPIDQDRFYQNIYINHHWNEKIYLIAGFDYGFQTNSDLQETNETASMYGGMITARYQFNPTFSVTGRAEIFNDKNGFISGTVIDANGNEAGIELTGFTLGTEYRPLENSYLRAEVRNTRASDDLEIFMKNDELTNNRFEVLFTMGIAFEQLFGF</sequence>
<evidence type="ECO:0000313" key="1">
    <source>
        <dbReference type="EMBL" id="GAA0873354.1"/>
    </source>
</evidence>
<accession>A0ABN1MJH2</accession>
<dbReference type="EMBL" id="BAAAFG010000016">
    <property type="protein sequence ID" value="GAA0873354.1"/>
    <property type="molecule type" value="Genomic_DNA"/>
</dbReference>
<gene>
    <name evidence="1" type="ORF">GCM10009117_25010</name>
</gene>
<proteinExistence type="predicted"/>
<comment type="caution">
    <text evidence="1">The sequence shown here is derived from an EMBL/GenBank/DDBJ whole genome shotgun (WGS) entry which is preliminary data.</text>
</comment>
<organism evidence="1 2">
    <name type="scientific">Gangjinia marincola</name>
    <dbReference type="NCBI Taxonomy" id="578463"/>
    <lineage>
        <taxon>Bacteria</taxon>
        <taxon>Pseudomonadati</taxon>
        <taxon>Bacteroidota</taxon>
        <taxon>Flavobacteriia</taxon>
        <taxon>Flavobacteriales</taxon>
        <taxon>Flavobacteriaceae</taxon>
        <taxon>Gangjinia</taxon>
    </lineage>
</organism>
<keyword evidence="2" id="KW-1185">Reference proteome</keyword>